<dbReference type="STRING" id="1798371.A2W14_01770"/>
<accession>A0A1F5YTQ0</accession>
<dbReference type="PANTHER" id="PTHR32432">
    <property type="entry name" value="CELL DIVISION PROTEIN FTSA-RELATED"/>
    <property type="match status" value="1"/>
</dbReference>
<dbReference type="Proteomes" id="UP000176665">
    <property type="component" value="Unassembled WGS sequence"/>
</dbReference>
<protein>
    <recommendedName>
        <fullName evidence="1">SHS2 domain-containing protein</fullName>
    </recommendedName>
</protein>
<dbReference type="SMART" id="SM00842">
    <property type="entry name" value="FtsA"/>
    <property type="match status" value="1"/>
</dbReference>
<dbReference type="CDD" id="cd24049">
    <property type="entry name" value="ASKHA_NBD_PilM"/>
    <property type="match status" value="1"/>
</dbReference>
<dbReference type="InterPro" id="IPR005883">
    <property type="entry name" value="PilM"/>
</dbReference>
<name>A0A1F5YTQ0_9BACT</name>
<comment type="caution">
    <text evidence="2">The sequence shown here is derived from an EMBL/GenBank/DDBJ whole genome shotgun (WGS) entry which is preliminary data.</text>
</comment>
<sequence length="341" mass="37582">MSKILLGLDIGSQTIKAVQLSRNKNKVSLLSAGYIPTPKVEANSTGRSDEQVIANAINQLAHDMKLATGDVSISLPSYKVVTQVIEVPIMNDKELESSIQWEAEEYIPLPLNKVKIDYSLISKNETSKKMKLLLVAAPISLIEKYMRIVSLSGLNPVAIETEILASIRSTINSLPTLPNILLVSIGATNTEIAIIRQQLLVFARIFPIGGNTLTRAISEELGFEFQQTEEYKKTYGIEEDKLEGKLGKIMSPFFNNLFSEIDKTMAYFREEYPKEELMTLVISGGAAKMPGLMLSATKNIGINSQISNPFINIEVDQDVLTTLNQDAPIYTTAIGLALKEI</sequence>
<organism evidence="2 3">
    <name type="scientific">Candidatus Gottesmanbacteria bacterium RBG_16_37_8</name>
    <dbReference type="NCBI Taxonomy" id="1798371"/>
    <lineage>
        <taxon>Bacteria</taxon>
        <taxon>Candidatus Gottesmaniibacteriota</taxon>
    </lineage>
</organism>
<dbReference type="SUPFAM" id="SSF53067">
    <property type="entry name" value="Actin-like ATPase domain"/>
    <property type="match status" value="2"/>
</dbReference>
<dbReference type="AlphaFoldDB" id="A0A1F5YTQ0"/>
<evidence type="ECO:0000259" key="1">
    <source>
        <dbReference type="SMART" id="SM00842"/>
    </source>
</evidence>
<dbReference type="Pfam" id="PF11104">
    <property type="entry name" value="PilM_2"/>
    <property type="match status" value="1"/>
</dbReference>
<evidence type="ECO:0000313" key="3">
    <source>
        <dbReference type="Proteomes" id="UP000176665"/>
    </source>
</evidence>
<dbReference type="InterPro" id="IPR043129">
    <property type="entry name" value="ATPase_NBD"/>
</dbReference>
<reference evidence="2 3" key="1">
    <citation type="journal article" date="2016" name="Nat. Commun.">
        <title>Thousands of microbial genomes shed light on interconnected biogeochemical processes in an aquifer system.</title>
        <authorList>
            <person name="Anantharaman K."/>
            <person name="Brown C.T."/>
            <person name="Hug L.A."/>
            <person name="Sharon I."/>
            <person name="Castelle C.J."/>
            <person name="Probst A.J."/>
            <person name="Thomas B.C."/>
            <person name="Singh A."/>
            <person name="Wilkins M.J."/>
            <person name="Karaoz U."/>
            <person name="Brodie E.L."/>
            <person name="Williams K.H."/>
            <person name="Hubbard S.S."/>
            <person name="Banfield J.F."/>
        </authorList>
    </citation>
    <scope>NUCLEOTIDE SEQUENCE [LARGE SCALE GENOMIC DNA]</scope>
</reference>
<dbReference type="Gene3D" id="3.30.1490.300">
    <property type="match status" value="1"/>
</dbReference>
<dbReference type="EMBL" id="MFJA01000028">
    <property type="protein sequence ID" value="OGG03347.1"/>
    <property type="molecule type" value="Genomic_DNA"/>
</dbReference>
<dbReference type="PIRSF" id="PIRSF019169">
    <property type="entry name" value="PilM"/>
    <property type="match status" value="1"/>
</dbReference>
<dbReference type="PANTHER" id="PTHR32432:SF3">
    <property type="entry name" value="ETHANOLAMINE UTILIZATION PROTEIN EUTJ"/>
    <property type="match status" value="1"/>
</dbReference>
<dbReference type="NCBIfam" id="TIGR01175">
    <property type="entry name" value="pilM"/>
    <property type="match status" value="1"/>
</dbReference>
<dbReference type="InterPro" id="IPR003494">
    <property type="entry name" value="SHS2_FtsA"/>
</dbReference>
<dbReference type="Gene3D" id="3.30.420.40">
    <property type="match status" value="2"/>
</dbReference>
<dbReference type="GO" id="GO:0051301">
    <property type="term" value="P:cell division"/>
    <property type="evidence" value="ECO:0007669"/>
    <property type="project" value="InterPro"/>
</dbReference>
<feature type="domain" description="SHS2" evidence="1">
    <location>
        <begin position="5"/>
        <end position="170"/>
    </location>
</feature>
<dbReference type="InterPro" id="IPR050696">
    <property type="entry name" value="FtsA/MreB"/>
</dbReference>
<proteinExistence type="predicted"/>
<gene>
    <name evidence="2" type="ORF">A2W14_01770</name>
</gene>
<evidence type="ECO:0000313" key="2">
    <source>
        <dbReference type="EMBL" id="OGG03347.1"/>
    </source>
</evidence>